<name>A0A8J6LDY1_TENMO</name>
<reference evidence="9" key="1">
    <citation type="journal article" date="2020" name="J Insects Food Feed">
        <title>The yellow mealworm (Tenebrio molitor) genome: a resource for the emerging insects as food and feed industry.</title>
        <authorList>
            <person name="Eriksson T."/>
            <person name="Andere A."/>
            <person name="Kelstrup H."/>
            <person name="Emery V."/>
            <person name="Picard C."/>
        </authorList>
    </citation>
    <scope>NUCLEOTIDE SEQUENCE</scope>
    <source>
        <strain evidence="9">Stoneville</strain>
        <tissue evidence="9">Whole head</tissue>
    </source>
</reference>
<evidence type="ECO:0000256" key="2">
    <source>
        <dbReference type="ARBA" id="ARBA00004300"/>
    </source>
</evidence>
<dbReference type="AlphaFoldDB" id="A0A8J6LDY1"/>
<feature type="coiled-coil region" evidence="8">
    <location>
        <begin position="79"/>
        <end position="145"/>
    </location>
</feature>
<keyword evidence="5 8" id="KW-0175">Coiled coil</keyword>
<evidence type="ECO:0000256" key="5">
    <source>
        <dbReference type="ARBA" id="ARBA00023054"/>
    </source>
</evidence>
<evidence type="ECO:0000256" key="3">
    <source>
        <dbReference type="ARBA" id="ARBA00022490"/>
    </source>
</evidence>
<comment type="caution">
    <text evidence="9">The sequence shown here is derived from an EMBL/GenBank/DDBJ whole genome shotgun (WGS) entry which is preliminary data.</text>
</comment>
<reference evidence="9" key="2">
    <citation type="submission" date="2021-08" db="EMBL/GenBank/DDBJ databases">
        <authorList>
            <person name="Eriksson T."/>
        </authorList>
    </citation>
    <scope>NUCLEOTIDE SEQUENCE</scope>
    <source>
        <strain evidence="9">Stoneville</strain>
        <tissue evidence="9">Whole head</tissue>
    </source>
</reference>
<feature type="coiled-coil region" evidence="8">
    <location>
        <begin position="831"/>
        <end position="865"/>
    </location>
</feature>
<organism evidence="9 10">
    <name type="scientific">Tenebrio molitor</name>
    <name type="common">Yellow mealworm beetle</name>
    <dbReference type="NCBI Taxonomy" id="7067"/>
    <lineage>
        <taxon>Eukaryota</taxon>
        <taxon>Metazoa</taxon>
        <taxon>Ecdysozoa</taxon>
        <taxon>Arthropoda</taxon>
        <taxon>Hexapoda</taxon>
        <taxon>Insecta</taxon>
        <taxon>Pterygota</taxon>
        <taxon>Neoptera</taxon>
        <taxon>Endopterygota</taxon>
        <taxon>Coleoptera</taxon>
        <taxon>Polyphaga</taxon>
        <taxon>Cucujiformia</taxon>
        <taxon>Tenebrionidae</taxon>
        <taxon>Tenebrio</taxon>
    </lineage>
</organism>
<keyword evidence="3" id="KW-0963">Cytoplasm</keyword>
<dbReference type="Proteomes" id="UP000719412">
    <property type="component" value="Unassembled WGS sequence"/>
</dbReference>
<dbReference type="GO" id="GO:0035869">
    <property type="term" value="C:ciliary transition zone"/>
    <property type="evidence" value="ECO:0007669"/>
    <property type="project" value="TreeGrafter"/>
</dbReference>
<feature type="coiled-coil region" evidence="8">
    <location>
        <begin position="354"/>
        <end position="411"/>
    </location>
</feature>
<evidence type="ECO:0000256" key="7">
    <source>
        <dbReference type="ARBA" id="ARBA00023273"/>
    </source>
</evidence>
<gene>
    <name evidence="9" type="ORF">GEV33_006228</name>
</gene>
<feature type="coiled-coil region" evidence="8">
    <location>
        <begin position="474"/>
        <end position="501"/>
    </location>
</feature>
<keyword evidence="10" id="KW-1185">Reference proteome</keyword>
<evidence type="ECO:0000313" key="9">
    <source>
        <dbReference type="EMBL" id="KAH0816562.1"/>
    </source>
</evidence>
<dbReference type="GO" id="GO:0097711">
    <property type="term" value="P:ciliary basal body-plasma membrane docking"/>
    <property type="evidence" value="ECO:0007669"/>
    <property type="project" value="TreeGrafter"/>
</dbReference>
<proteinExistence type="predicted"/>
<dbReference type="GO" id="GO:0034451">
    <property type="term" value="C:centriolar satellite"/>
    <property type="evidence" value="ECO:0007669"/>
    <property type="project" value="TreeGrafter"/>
</dbReference>
<feature type="coiled-coil region" evidence="8">
    <location>
        <begin position="908"/>
        <end position="999"/>
    </location>
</feature>
<protein>
    <recommendedName>
        <fullName evidence="11">Centrosomal protein of 290 kDa</fullName>
    </recommendedName>
</protein>
<evidence type="ECO:0000313" key="10">
    <source>
        <dbReference type="Proteomes" id="UP000719412"/>
    </source>
</evidence>
<dbReference type="PANTHER" id="PTHR18879:SF20">
    <property type="entry name" value="CENTROSOMAL PROTEIN OF 290 KDA"/>
    <property type="match status" value="1"/>
</dbReference>
<evidence type="ECO:0008006" key="11">
    <source>
        <dbReference type="Google" id="ProtNLM"/>
    </source>
</evidence>
<feature type="coiled-coil region" evidence="8">
    <location>
        <begin position="1046"/>
        <end position="1206"/>
    </location>
</feature>
<dbReference type="PANTHER" id="PTHR18879">
    <property type="entry name" value="CENTROSOMAL PROTEIN OF 290 KDA"/>
    <property type="match status" value="1"/>
</dbReference>
<feature type="coiled-coil region" evidence="8">
    <location>
        <begin position="170"/>
        <end position="197"/>
    </location>
</feature>
<keyword evidence="6" id="KW-0206">Cytoskeleton</keyword>
<keyword evidence="4" id="KW-0970">Cilium biogenesis/degradation</keyword>
<evidence type="ECO:0000256" key="4">
    <source>
        <dbReference type="ARBA" id="ARBA00022794"/>
    </source>
</evidence>
<keyword evidence="7" id="KW-0966">Cell projection</keyword>
<accession>A0A8J6LDY1</accession>
<dbReference type="GO" id="GO:1905515">
    <property type="term" value="P:non-motile cilium assembly"/>
    <property type="evidence" value="ECO:0007669"/>
    <property type="project" value="TreeGrafter"/>
</dbReference>
<dbReference type="GO" id="GO:1905349">
    <property type="term" value="P:ciliary transition zone assembly"/>
    <property type="evidence" value="ECO:0007669"/>
    <property type="project" value="TreeGrafter"/>
</dbReference>
<evidence type="ECO:0000256" key="1">
    <source>
        <dbReference type="ARBA" id="ARBA00004120"/>
    </source>
</evidence>
<dbReference type="EMBL" id="JABDTM020021353">
    <property type="protein sequence ID" value="KAH0816562.1"/>
    <property type="molecule type" value="Genomic_DNA"/>
</dbReference>
<comment type="subcellular location">
    <subcellularLocation>
        <location evidence="1">Cytoplasm</location>
        <location evidence="1">Cytoskeleton</location>
        <location evidence="1">Cilium basal body</location>
    </subcellularLocation>
    <subcellularLocation>
        <location evidence="2">Cytoplasm</location>
        <location evidence="2">Cytoskeleton</location>
        <location evidence="2">Microtubule organizing center</location>
        <location evidence="2">Centrosome</location>
    </subcellularLocation>
</comment>
<evidence type="ECO:0000256" key="8">
    <source>
        <dbReference type="SAM" id="Coils"/>
    </source>
</evidence>
<evidence type="ECO:0000256" key="6">
    <source>
        <dbReference type="ARBA" id="ARBA00023212"/>
    </source>
</evidence>
<sequence length="1276" mass="149108">MRLQAELHNQEGINAELREQLRLTKLESLSVKSMSERSADFVDSSLANTISAADLVTINNIHQTLQDLFAKLEQDSASNDEIEAKLLSYKDNFEQIRQQIGLLYEEYLNEKQSLIDKMSEYEERIMDLEESKEIQEKQLVVLTKDSSGDEALVAKSLQLAEDNVVLIRKRSYLENEIKRLTGQVNNLQNDLAEARTACLKKINDLSQKNKTLSNTVDIFSNQLKFAIDPNDYSDLRNRYEELTVKYRDLLKNFGQVGRDKEFQVKMFEEMRKNLQEEKAELESKVLNLCEKLHACHCLNESDEGVESLAKKLAVSEAKEISERQRANHTNNLFELVKEQLQKSEDRFKQVDKYNTEILQKNLVLQEQLKDAESKLIGYIDTATYKTLQSKYNELLQNNGKLTSNIAELTEELGSIKDSNKLTSHWNSEREQELLNLKHQIVDLQAISDDKMQIARLSSELSHSRLQEADCTRKIEHLTEELRNCNVKCDELSKEIQRKSAEFIDREKELTKKVNKEAFQKLHSQAFAAGAIIYKLLGCQQEWSHCLIIEHSAPPDKEGRVRQKISFYNFCKLTRCIPLPSEEKFINNIKRAISDKHEAFLNLYNAQIIANESSVLKEQYEKELVNFEEILKLNIADVESVQEILTGYQERKHLQFNEIKYRRQCTLKETQLQHVFDRVKIQDEQIIKLEEELFALHKNFAFDYDPELPPTSVQQPEKAVKPEPTMIKISKNKDTQTELMQEEDIKEDESFSNIRAELISVSNEVAAKEQIIQQLKSKITENEMNLSLFRKQLGDKQSQITFYERHILELQSKKEITTDSSENVDVNKNEEILTLKCSLKTVQENLKQKEEDILKYQSLLKEDRDKHSMAASLMREELKVLQKCLTEEKQKVSELKSSMNSVHPRKAALEQYFLQVHSLEDELSDLRTKVSSLESQLQASRQEAVRWRILANDRLETMQKLGKDLEDLHRNEIMAYKNEAEKWREEVINLKQMISKYRSEMGHDFDLQKIVKQRDDKIHELSVILRHAKIEAKRNVEKSDTESVSRMSELESTKEQLLKEHEAIKKRFDQLLVRERSAREEIRELKGKLLKKPILSARSDKSERSIKEQLQKKINSLENEIVELKENLARQISINESHRVKISQDFERWNRQKHYQQLSEKLKNKLKAKEADFEKLQETCAGYRILIERLEREKYNLENKIKNLKAGATQHSNNEIEILRLENMRLISENETLCSRLEMQQHHSGGLGAAMLQEKLEGQERKIAILELSAKRNFERP</sequence>
<feature type="coiled-coil region" evidence="8">
    <location>
        <begin position="232"/>
        <end position="291"/>
    </location>
</feature>
<dbReference type="InterPro" id="IPR026201">
    <property type="entry name" value="Cep290"/>
</dbReference>